<dbReference type="PANTHER" id="PTHR46797">
    <property type="entry name" value="HTH-TYPE TRANSCRIPTIONAL REGULATOR"/>
    <property type="match status" value="1"/>
</dbReference>
<evidence type="ECO:0000259" key="2">
    <source>
        <dbReference type="PROSITE" id="PS50943"/>
    </source>
</evidence>
<dbReference type="Pfam" id="PF13560">
    <property type="entry name" value="HTH_31"/>
    <property type="match status" value="1"/>
</dbReference>
<dbReference type="CDD" id="cd00093">
    <property type="entry name" value="HTH_XRE"/>
    <property type="match status" value="1"/>
</dbReference>
<dbReference type="GO" id="GO:0003677">
    <property type="term" value="F:DNA binding"/>
    <property type="evidence" value="ECO:0007669"/>
    <property type="project" value="UniProtKB-KW"/>
</dbReference>
<dbReference type="InterPro" id="IPR010982">
    <property type="entry name" value="Lambda_DNA-bd_dom_sf"/>
</dbReference>
<dbReference type="GO" id="GO:0005829">
    <property type="term" value="C:cytosol"/>
    <property type="evidence" value="ECO:0007669"/>
    <property type="project" value="TreeGrafter"/>
</dbReference>
<feature type="domain" description="HTH cro/C1-type" evidence="2">
    <location>
        <begin position="16"/>
        <end position="77"/>
    </location>
</feature>
<reference evidence="3" key="1">
    <citation type="journal article" date="2022" name="Int. J. Syst. Evol. Microbiol.">
        <title>Pseudomonas aegrilactucae sp. nov. and Pseudomonas morbosilactucae sp. nov., pathogens causing bacterial rot of lettuce in Japan.</title>
        <authorList>
            <person name="Sawada H."/>
            <person name="Fujikawa T."/>
            <person name="Satou M."/>
        </authorList>
    </citation>
    <scope>NUCLEOTIDE SEQUENCE</scope>
    <source>
        <strain evidence="3">0166_1</strain>
    </source>
</reference>
<dbReference type="SUPFAM" id="SSF47413">
    <property type="entry name" value="lambda repressor-like DNA-binding domains"/>
    <property type="match status" value="1"/>
</dbReference>
<dbReference type="InterPro" id="IPR001387">
    <property type="entry name" value="Cro/C1-type_HTH"/>
</dbReference>
<dbReference type="EMBL" id="CP087164">
    <property type="protein sequence ID" value="UGS35620.1"/>
    <property type="molecule type" value="Genomic_DNA"/>
</dbReference>
<dbReference type="PANTHER" id="PTHR46797:SF1">
    <property type="entry name" value="METHYLPHOSPHONATE SYNTHASE"/>
    <property type="match status" value="1"/>
</dbReference>
<dbReference type="PROSITE" id="PS50943">
    <property type="entry name" value="HTH_CROC1"/>
    <property type="match status" value="1"/>
</dbReference>
<proteinExistence type="predicted"/>
<protein>
    <recommendedName>
        <fullName evidence="2">HTH cro/C1-type domain-containing protein</fullName>
    </recommendedName>
</protein>
<dbReference type="RefSeq" id="WP_259315302.1">
    <property type="nucleotide sequence ID" value="NZ_CP087164.1"/>
</dbReference>
<evidence type="ECO:0000313" key="3">
    <source>
        <dbReference type="EMBL" id="UGS35620.1"/>
    </source>
</evidence>
<dbReference type="SMART" id="SM00530">
    <property type="entry name" value="HTH_XRE"/>
    <property type="match status" value="1"/>
</dbReference>
<evidence type="ECO:0000313" key="4">
    <source>
        <dbReference type="Proteomes" id="UP001162834"/>
    </source>
</evidence>
<dbReference type="GO" id="GO:0003700">
    <property type="term" value="F:DNA-binding transcription factor activity"/>
    <property type="evidence" value="ECO:0007669"/>
    <property type="project" value="TreeGrafter"/>
</dbReference>
<gene>
    <name evidence="3" type="ORF">DSM104329_02014</name>
</gene>
<keyword evidence="1" id="KW-0238">DNA-binding</keyword>
<dbReference type="Proteomes" id="UP001162834">
    <property type="component" value="Chromosome"/>
</dbReference>
<dbReference type="KEGG" id="sbae:DSM104329_02014"/>
<dbReference type="InterPro" id="IPR050807">
    <property type="entry name" value="TransReg_Diox_bact_type"/>
</dbReference>
<dbReference type="AlphaFoldDB" id="A0A9E6XWV5"/>
<name>A0A9E6XWV5_9ACTN</name>
<dbReference type="Gene3D" id="1.10.260.40">
    <property type="entry name" value="lambda repressor-like DNA-binding domains"/>
    <property type="match status" value="1"/>
</dbReference>
<evidence type="ECO:0000256" key="1">
    <source>
        <dbReference type="ARBA" id="ARBA00023125"/>
    </source>
</evidence>
<accession>A0A9E6XWV5</accession>
<keyword evidence="4" id="KW-1185">Reference proteome</keyword>
<sequence>MKQTVVVIQDSIGERIRARREQLGLSMRAVARAAGVSPSYLGSIESGRNPATGRAPLPSVRVLVRLADALELELDGLLAAVGVGAPPAGAAHTLLYVMAPRPLNVVEHLVRLHGDTTERWILIPDPREPAPSAADDRVLLRCSWPVGADPYPDRMLDPQRVVNALDRELRAAAARAGSARVGLAIADCSAVMRWVTNPETEIAFESRWVEDVERGFAATLGRSPTANVCVYHHDDIEALALQVDPLGIGLALLRAHTTIAVVDRTGRLRAGAPAAELMLTALKPAGVSTETWADLCAAASVGLVARPA</sequence>
<organism evidence="3 4">
    <name type="scientific">Capillimicrobium parvum</name>
    <dbReference type="NCBI Taxonomy" id="2884022"/>
    <lineage>
        <taxon>Bacteria</taxon>
        <taxon>Bacillati</taxon>
        <taxon>Actinomycetota</taxon>
        <taxon>Thermoleophilia</taxon>
        <taxon>Solirubrobacterales</taxon>
        <taxon>Capillimicrobiaceae</taxon>
        <taxon>Capillimicrobium</taxon>
    </lineage>
</organism>